<reference evidence="3 4" key="1">
    <citation type="submission" date="2019-02" db="EMBL/GenBank/DDBJ databases">
        <title>Draft genome sequences of novel Actinobacteria.</title>
        <authorList>
            <person name="Sahin N."/>
            <person name="Ay H."/>
            <person name="Saygin H."/>
        </authorList>
    </citation>
    <scope>NUCLEOTIDE SEQUENCE [LARGE SCALE GENOMIC DNA]</scope>
    <source>
        <strain evidence="3 4">8K307</strain>
    </source>
</reference>
<accession>A0A4V2YTA9</accession>
<keyword evidence="4" id="KW-1185">Reference proteome</keyword>
<dbReference type="EMBL" id="SMLB01000001">
    <property type="protein sequence ID" value="TDD73037.1"/>
    <property type="molecule type" value="Genomic_DNA"/>
</dbReference>
<proteinExistence type="predicted"/>
<evidence type="ECO:0000313" key="3">
    <source>
        <dbReference type="EMBL" id="TDD73037.1"/>
    </source>
</evidence>
<evidence type="ECO:0000313" key="4">
    <source>
        <dbReference type="Proteomes" id="UP000295217"/>
    </source>
</evidence>
<dbReference type="Pfam" id="PF25976">
    <property type="entry name" value="LpqB_N"/>
    <property type="match status" value="1"/>
</dbReference>
<keyword evidence="1" id="KW-0732">Signal</keyword>
<name>A0A4V2YTA9_9ACTN</name>
<dbReference type="AlphaFoldDB" id="A0A4V2YTA9"/>
<dbReference type="InterPro" id="IPR019606">
    <property type="entry name" value="GerMN"/>
</dbReference>
<feature type="domain" description="GerMN" evidence="2">
    <location>
        <begin position="205"/>
        <end position="295"/>
    </location>
</feature>
<sequence>MRSRVVLTVAVLATAAVVAGCSEIPTSGPVVDAGSPQPDDQSRYIEVIEAPPRPGMTPLQIVDGFIEAMASYQPGYETAREYLTEEAAAEWDPSARVGVYYEAKPALEQLSENTVHVRTTPRGEVGADGAFREGVRPTVAPAFDLQLEQVDGEWRIANPAPGILISDFSFEREYQARNVYFFDPGFEVLVPDVVYLPRTANDATATLLARKVLGGPTEWLAPAVATAFRPETELGVDAVPVRNGVATIELSDDAALAGPEERERMVAQLAWTLGVLPEVERVEVLANNLPLIQGDPLSPHDPPLSAYDPAVLPSGTPLYAIGETGVVSVSDGEPAPVPGPLGEQADALEVAVNLAANRGVVISGDRTTIRVASFGEDEPLDTLYQGVHLTSPAWDRTGLVWVVDHGVEGHGIVVIRPDGQPVAVSAPDLAGMDVERLAVSPDGTRVALIVDGEAMVANVIRDADSDATILIDQPRPIGPGGAARDVAWSSSSPSWSAADTVVILLETESTTESTTEETTVEPYYAALSGQETLPRGGLPAGDAVRVGAASGLPVVLESDGVLYVQRSSNAWTEIGPARSPAYPG</sequence>
<dbReference type="OrthoDB" id="3226781at2"/>
<dbReference type="Pfam" id="PF10646">
    <property type="entry name" value="Germane"/>
    <property type="match status" value="1"/>
</dbReference>
<dbReference type="InterPro" id="IPR018910">
    <property type="entry name" value="LpqB_C"/>
</dbReference>
<organism evidence="3 4">
    <name type="scientific">Jiangella aurantiaca</name>
    <dbReference type="NCBI Taxonomy" id="2530373"/>
    <lineage>
        <taxon>Bacteria</taxon>
        <taxon>Bacillati</taxon>
        <taxon>Actinomycetota</taxon>
        <taxon>Actinomycetes</taxon>
        <taxon>Jiangellales</taxon>
        <taxon>Jiangellaceae</taxon>
        <taxon>Jiangella</taxon>
    </lineage>
</organism>
<feature type="chain" id="PRO_5039521643" description="GerMN domain-containing protein" evidence="1">
    <location>
        <begin position="20"/>
        <end position="584"/>
    </location>
</feature>
<feature type="signal peptide" evidence="1">
    <location>
        <begin position="1"/>
        <end position="19"/>
    </location>
</feature>
<dbReference type="RefSeq" id="WP_132101109.1">
    <property type="nucleotide sequence ID" value="NZ_SMLB01000001.1"/>
</dbReference>
<gene>
    <name evidence="3" type="ORF">E1262_00680</name>
</gene>
<dbReference type="Proteomes" id="UP000295217">
    <property type="component" value="Unassembled WGS sequence"/>
</dbReference>
<evidence type="ECO:0000259" key="2">
    <source>
        <dbReference type="SMART" id="SM00909"/>
    </source>
</evidence>
<protein>
    <recommendedName>
        <fullName evidence="2">GerMN domain-containing protein</fullName>
    </recommendedName>
</protein>
<dbReference type="SMART" id="SM00909">
    <property type="entry name" value="Germane"/>
    <property type="match status" value="1"/>
</dbReference>
<evidence type="ECO:0000256" key="1">
    <source>
        <dbReference type="SAM" id="SignalP"/>
    </source>
</evidence>
<dbReference type="PROSITE" id="PS51257">
    <property type="entry name" value="PROKAR_LIPOPROTEIN"/>
    <property type="match status" value="1"/>
</dbReference>
<dbReference type="InterPro" id="IPR059026">
    <property type="entry name" value="LpqB_N"/>
</dbReference>
<dbReference type="Pfam" id="PF10647">
    <property type="entry name" value="Gmad1"/>
    <property type="match status" value="1"/>
</dbReference>
<comment type="caution">
    <text evidence="3">The sequence shown here is derived from an EMBL/GenBank/DDBJ whole genome shotgun (WGS) entry which is preliminary data.</text>
</comment>
<dbReference type="SUPFAM" id="SSF63829">
    <property type="entry name" value="Calcium-dependent phosphotriesterase"/>
    <property type="match status" value="1"/>
</dbReference>